<evidence type="ECO:0000256" key="5">
    <source>
        <dbReference type="ARBA" id="ARBA00022989"/>
    </source>
</evidence>
<name>A0ABW5NJF8_9SPHI</name>
<gene>
    <name evidence="8" type="ORF">ACFSQ3_03300</name>
</gene>
<evidence type="ECO:0000256" key="4">
    <source>
        <dbReference type="ARBA" id="ARBA00022692"/>
    </source>
</evidence>
<proteinExistence type="inferred from homology"/>
<evidence type="ECO:0000313" key="8">
    <source>
        <dbReference type="EMBL" id="MFD2597967.1"/>
    </source>
</evidence>
<dbReference type="PANTHER" id="PTHR33452:SF1">
    <property type="entry name" value="INNER MEMBRANE PROTEIN YPHA-RELATED"/>
    <property type="match status" value="1"/>
</dbReference>
<evidence type="ECO:0000313" key="9">
    <source>
        <dbReference type="Proteomes" id="UP001597393"/>
    </source>
</evidence>
<organism evidence="8 9">
    <name type="scientific">Sphingobacterium corticis</name>
    <dbReference type="NCBI Taxonomy" id="1812823"/>
    <lineage>
        <taxon>Bacteria</taxon>
        <taxon>Pseudomonadati</taxon>
        <taxon>Bacteroidota</taxon>
        <taxon>Sphingobacteriia</taxon>
        <taxon>Sphingobacteriales</taxon>
        <taxon>Sphingobacteriaceae</taxon>
        <taxon>Sphingobacterium</taxon>
    </lineage>
</organism>
<evidence type="ECO:0000256" key="3">
    <source>
        <dbReference type="ARBA" id="ARBA00022475"/>
    </source>
</evidence>
<dbReference type="Proteomes" id="UP001597393">
    <property type="component" value="Unassembled WGS sequence"/>
</dbReference>
<comment type="caution">
    <text evidence="8">The sequence shown here is derived from an EMBL/GenBank/DDBJ whole genome shotgun (WGS) entry which is preliminary data.</text>
</comment>
<dbReference type="RefSeq" id="WP_380867444.1">
    <property type="nucleotide sequence ID" value="NZ_JBHUMA010000004.1"/>
</dbReference>
<keyword evidence="6 7" id="KW-0472">Membrane</keyword>
<dbReference type="Pfam" id="PF07681">
    <property type="entry name" value="DoxX"/>
    <property type="match status" value="1"/>
</dbReference>
<feature type="transmembrane region" description="Helical" evidence="7">
    <location>
        <begin position="110"/>
        <end position="129"/>
    </location>
</feature>
<dbReference type="InterPro" id="IPR032808">
    <property type="entry name" value="DoxX"/>
</dbReference>
<keyword evidence="4 7" id="KW-0812">Transmembrane</keyword>
<accession>A0ABW5NJF8</accession>
<evidence type="ECO:0000256" key="7">
    <source>
        <dbReference type="SAM" id="Phobius"/>
    </source>
</evidence>
<feature type="transmembrane region" description="Helical" evidence="7">
    <location>
        <begin position="9"/>
        <end position="28"/>
    </location>
</feature>
<feature type="transmembrane region" description="Helical" evidence="7">
    <location>
        <begin position="81"/>
        <end position="98"/>
    </location>
</feature>
<comment type="similarity">
    <text evidence="2">Belongs to the DoxX family.</text>
</comment>
<keyword evidence="9" id="KW-1185">Reference proteome</keyword>
<keyword evidence="5 7" id="KW-1133">Transmembrane helix</keyword>
<protein>
    <submittedName>
        <fullName evidence="8">DoxX family protein</fullName>
    </submittedName>
</protein>
<dbReference type="PANTHER" id="PTHR33452">
    <property type="entry name" value="OXIDOREDUCTASE CATD-RELATED"/>
    <property type="match status" value="1"/>
</dbReference>
<sequence length="132" mass="14315">MRTTKTKDIGLLIIRVALGATMLIFHGIPKINGGWEKIEQIGQSVKHIGINFLPMFWGVLATGVEVIGALLFIIGLWTRPVSALLAATMLIATAFHLGEGHGWAKSSHTIELLFVFIAFALMGAGKYSVDKK</sequence>
<reference evidence="9" key="1">
    <citation type="journal article" date="2019" name="Int. J. Syst. Evol. Microbiol.">
        <title>The Global Catalogue of Microorganisms (GCM) 10K type strain sequencing project: providing services to taxonomists for standard genome sequencing and annotation.</title>
        <authorList>
            <consortium name="The Broad Institute Genomics Platform"/>
            <consortium name="The Broad Institute Genome Sequencing Center for Infectious Disease"/>
            <person name="Wu L."/>
            <person name="Ma J."/>
        </authorList>
    </citation>
    <scope>NUCLEOTIDE SEQUENCE [LARGE SCALE GENOMIC DNA]</scope>
    <source>
        <strain evidence="9">KCTC 42248</strain>
    </source>
</reference>
<dbReference type="EMBL" id="JBHUMA010000004">
    <property type="protein sequence ID" value="MFD2597967.1"/>
    <property type="molecule type" value="Genomic_DNA"/>
</dbReference>
<evidence type="ECO:0000256" key="6">
    <source>
        <dbReference type="ARBA" id="ARBA00023136"/>
    </source>
</evidence>
<evidence type="ECO:0000256" key="1">
    <source>
        <dbReference type="ARBA" id="ARBA00004651"/>
    </source>
</evidence>
<keyword evidence="3" id="KW-1003">Cell membrane</keyword>
<dbReference type="InterPro" id="IPR051907">
    <property type="entry name" value="DoxX-like_oxidoreductase"/>
</dbReference>
<feature type="transmembrane region" description="Helical" evidence="7">
    <location>
        <begin position="48"/>
        <end position="74"/>
    </location>
</feature>
<evidence type="ECO:0000256" key="2">
    <source>
        <dbReference type="ARBA" id="ARBA00006679"/>
    </source>
</evidence>
<comment type="subcellular location">
    <subcellularLocation>
        <location evidence="1">Cell membrane</location>
        <topology evidence="1">Multi-pass membrane protein</topology>
    </subcellularLocation>
</comment>